<dbReference type="PANTHER" id="PTHR45640">
    <property type="entry name" value="HEAT SHOCK PROTEIN HSP-12.2-RELATED"/>
    <property type="match status" value="1"/>
</dbReference>
<organism evidence="5">
    <name type="scientific">Mythimna separata</name>
    <name type="common">Oriental armyworm</name>
    <name type="synonym">Pseudaletia separata</name>
    <dbReference type="NCBI Taxonomy" id="271217"/>
    <lineage>
        <taxon>Eukaryota</taxon>
        <taxon>Metazoa</taxon>
        <taxon>Ecdysozoa</taxon>
        <taxon>Arthropoda</taxon>
        <taxon>Hexapoda</taxon>
        <taxon>Insecta</taxon>
        <taxon>Pterygota</taxon>
        <taxon>Neoptera</taxon>
        <taxon>Endopterygota</taxon>
        <taxon>Lepidoptera</taxon>
        <taxon>Glossata</taxon>
        <taxon>Ditrysia</taxon>
        <taxon>Noctuoidea</taxon>
        <taxon>Noctuidae</taxon>
        <taxon>Noctuinae</taxon>
        <taxon>Hadenini</taxon>
        <taxon>Mythimna</taxon>
    </lineage>
</organism>
<reference evidence="5" key="1">
    <citation type="submission" date="2016-10" db="EMBL/GenBank/DDBJ databases">
        <title>Molecular Characterization of Heat Shock Protein Genes and Their Response to Environmental Stress in Mythimna separate.</title>
        <authorList>
            <person name="Wang L."/>
            <person name="Zhu F."/>
            <person name="Lei C."/>
        </authorList>
    </citation>
    <scope>NUCLEOTIDE SEQUENCE</scope>
</reference>
<gene>
    <name evidence="5" type="primary">Hsp15.9</name>
</gene>
<dbReference type="CDD" id="cd06526">
    <property type="entry name" value="metazoan_ACD"/>
    <property type="match status" value="1"/>
</dbReference>
<dbReference type="AlphaFoldDB" id="A0A2D1CRR3"/>
<feature type="domain" description="SHSP" evidence="4">
    <location>
        <begin position="25"/>
        <end position="132"/>
    </location>
</feature>
<proteinExistence type="evidence at transcript level"/>
<dbReference type="GO" id="GO:0009408">
    <property type="term" value="P:response to heat"/>
    <property type="evidence" value="ECO:0007669"/>
    <property type="project" value="TreeGrafter"/>
</dbReference>
<evidence type="ECO:0000256" key="3">
    <source>
        <dbReference type="RuleBase" id="RU003616"/>
    </source>
</evidence>
<dbReference type="PANTHER" id="PTHR45640:SF13">
    <property type="entry name" value="HEAT SHOCK PROTEIN 22-RELATED"/>
    <property type="match status" value="1"/>
</dbReference>
<evidence type="ECO:0000313" key="5">
    <source>
        <dbReference type="EMBL" id="ATN45240.1"/>
    </source>
</evidence>
<dbReference type="GO" id="GO:0005634">
    <property type="term" value="C:nucleus"/>
    <property type="evidence" value="ECO:0007669"/>
    <property type="project" value="TreeGrafter"/>
</dbReference>
<name>A0A2D1CRR3_MYTSE</name>
<dbReference type="GO" id="GO:0005737">
    <property type="term" value="C:cytoplasm"/>
    <property type="evidence" value="ECO:0007669"/>
    <property type="project" value="TreeGrafter"/>
</dbReference>
<dbReference type="InterPro" id="IPR008978">
    <property type="entry name" value="HSP20-like_chaperone"/>
</dbReference>
<evidence type="ECO:0000256" key="2">
    <source>
        <dbReference type="PROSITE-ProRule" id="PRU00285"/>
    </source>
</evidence>
<evidence type="ECO:0000256" key="1">
    <source>
        <dbReference type="ARBA" id="ARBA00023016"/>
    </source>
</evidence>
<dbReference type="InterPro" id="IPR001436">
    <property type="entry name" value="Alpha-crystallin/sHSP_animal"/>
</dbReference>
<dbReference type="EMBL" id="KX977581">
    <property type="protein sequence ID" value="ATN45240.1"/>
    <property type="molecule type" value="mRNA"/>
</dbReference>
<protein>
    <submittedName>
        <fullName evidence="5">Heat shock protein 15.9</fullName>
    </submittedName>
</protein>
<dbReference type="GO" id="GO:0051082">
    <property type="term" value="F:unfolded protein binding"/>
    <property type="evidence" value="ECO:0007669"/>
    <property type="project" value="TreeGrafter"/>
</dbReference>
<dbReference type="InterPro" id="IPR002068">
    <property type="entry name" value="A-crystallin/Hsp20_dom"/>
</dbReference>
<dbReference type="Pfam" id="PF00011">
    <property type="entry name" value="HSP20"/>
    <property type="match status" value="1"/>
</dbReference>
<comment type="similarity">
    <text evidence="2 3">Belongs to the small heat shock protein (HSP20) family.</text>
</comment>
<dbReference type="GO" id="GO:0042026">
    <property type="term" value="P:protein refolding"/>
    <property type="evidence" value="ECO:0007669"/>
    <property type="project" value="TreeGrafter"/>
</dbReference>
<dbReference type="Gene3D" id="2.60.40.790">
    <property type="match status" value="1"/>
</dbReference>
<dbReference type="PROSITE" id="PS01031">
    <property type="entry name" value="SHSP"/>
    <property type="match status" value="1"/>
</dbReference>
<sequence>MLQLPTLVTPPIFGDDTLLKSIDWLEGFPWKQENVVKKEDDRYEICIHVKDYAPEEISVKTADGFIVIEGKHEEKQDEYGFIARQFMRRFQVPEGCKIEEVQSRLTTEGLLIVSVPRVPIVKKDTVIPVKHEVPSKSKL</sequence>
<keyword evidence="1 5" id="KW-0346">Stress response</keyword>
<evidence type="ECO:0000259" key="4">
    <source>
        <dbReference type="PROSITE" id="PS01031"/>
    </source>
</evidence>
<accession>A0A2D1CRR3</accession>
<dbReference type="SUPFAM" id="SSF49764">
    <property type="entry name" value="HSP20-like chaperones"/>
    <property type="match status" value="1"/>
</dbReference>